<dbReference type="AlphaFoldDB" id="A0A2J6WE37"/>
<organism evidence="5 6">
    <name type="scientific">Caldisericum exile</name>
    <dbReference type="NCBI Taxonomy" id="693075"/>
    <lineage>
        <taxon>Bacteria</taxon>
        <taxon>Pseudomonadati</taxon>
        <taxon>Caldisericota/Cryosericota group</taxon>
        <taxon>Caldisericota</taxon>
        <taxon>Caldisericia</taxon>
        <taxon>Caldisericales</taxon>
        <taxon>Caldisericaceae</taxon>
        <taxon>Caldisericum</taxon>
    </lineage>
</organism>
<accession>A0A2J6WE37</accession>
<evidence type="ECO:0000313" key="5">
    <source>
        <dbReference type="EMBL" id="PMP67210.1"/>
    </source>
</evidence>
<keyword evidence="2" id="KW-0813">Transport</keyword>
<dbReference type="Pfam" id="PF00496">
    <property type="entry name" value="SBP_bac_5"/>
    <property type="match status" value="1"/>
</dbReference>
<feature type="non-terminal residue" evidence="5">
    <location>
        <position position="604"/>
    </location>
</feature>
<feature type="domain" description="SLH" evidence="4">
    <location>
        <begin position="106"/>
        <end position="169"/>
    </location>
</feature>
<dbReference type="PANTHER" id="PTHR30290">
    <property type="entry name" value="PERIPLASMIC BINDING COMPONENT OF ABC TRANSPORTER"/>
    <property type="match status" value="1"/>
</dbReference>
<dbReference type="GO" id="GO:0015833">
    <property type="term" value="P:peptide transport"/>
    <property type="evidence" value="ECO:0007669"/>
    <property type="project" value="TreeGrafter"/>
</dbReference>
<dbReference type="InterPro" id="IPR000914">
    <property type="entry name" value="SBP_5_dom"/>
</dbReference>
<dbReference type="Pfam" id="PF00395">
    <property type="entry name" value="SLH"/>
    <property type="match status" value="2"/>
</dbReference>
<dbReference type="Gene3D" id="3.90.76.10">
    <property type="entry name" value="Dipeptide-binding Protein, Domain 1"/>
    <property type="match status" value="1"/>
</dbReference>
<reference evidence="5 6" key="1">
    <citation type="submission" date="2018-01" db="EMBL/GenBank/DDBJ databases">
        <title>Metagenomic assembled genomes from two thermal pools in the Uzon Caldera, Kamchatka, Russia.</title>
        <authorList>
            <person name="Wilkins L."/>
            <person name="Ettinger C."/>
        </authorList>
    </citation>
    <scope>NUCLEOTIDE SEQUENCE [LARGE SCALE GENOMIC DNA]</scope>
    <source>
        <strain evidence="5">ZAV-07</strain>
    </source>
</reference>
<evidence type="ECO:0000256" key="2">
    <source>
        <dbReference type="ARBA" id="ARBA00022448"/>
    </source>
</evidence>
<name>A0A2J6WE37_9BACT</name>
<feature type="domain" description="SLH" evidence="4">
    <location>
        <begin position="45"/>
        <end position="105"/>
    </location>
</feature>
<dbReference type="SUPFAM" id="SSF53850">
    <property type="entry name" value="Periplasmic binding protein-like II"/>
    <property type="match status" value="1"/>
</dbReference>
<dbReference type="EMBL" id="PNIL01000054">
    <property type="protein sequence ID" value="PMP67210.1"/>
    <property type="molecule type" value="Genomic_DNA"/>
</dbReference>
<comment type="caution">
    <text evidence="5">The sequence shown here is derived from an EMBL/GenBank/DDBJ whole genome shotgun (WGS) entry which is preliminary data.</text>
</comment>
<proteinExistence type="inferred from homology"/>
<evidence type="ECO:0000256" key="1">
    <source>
        <dbReference type="ARBA" id="ARBA00005695"/>
    </source>
</evidence>
<dbReference type="PANTHER" id="PTHR30290:SF9">
    <property type="entry name" value="OLIGOPEPTIDE-BINDING PROTEIN APPA"/>
    <property type="match status" value="1"/>
</dbReference>
<dbReference type="Gene3D" id="3.40.190.10">
    <property type="entry name" value="Periplasmic binding protein-like II"/>
    <property type="match status" value="1"/>
</dbReference>
<evidence type="ECO:0000259" key="4">
    <source>
        <dbReference type="PROSITE" id="PS51272"/>
    </source>
</evidence>
<comment type="similarity">
    <text evidence="1">Belongs to the bacterial solute-binding protein 5 family.</text>
</comment>
<protein>
    <recommendedName>
        <fullName evidence="4">SLH domain-containing protein</fullName>
    </recommendedName>
</protein>
<dbReference type="InterPro" id="IPR039424">
    <property type="entry name" value="SBP_5"/>
</dbReference>
<dbReference type="InterPro" id="IPR001119">
    <property type="entry name" value="SLH_dom"/>
</dbReference>
<dbReference type="PROSITE" id="PS51272">
    <property type="entry name" value="SLH"/>
    <property type="match status" value="2"/>
</dbReference>
<dbReference type="GO" id="GO:1904680">
    <property type="term" value="F:peptide transmembrane transporter activity"/>
    <property type="evidence" value="ECO:0007669"/>
    <property type="project" value="TreeGrafter"/>
</dbReference>
<gene>
    <name evidence="5" type="ORF">C0189_03520</name>
</gene>
<dbReference type="Proteomes" id="UP000237040">
    <property type="component" value="Unassembled WGS sequence"/>
</dbReference>
<evidence type="ECO:0000313" key="6">
    <source>
        <dbReference type="Proteomes" id="UP000237040"/>
    </source>
</evidence>
<sequence length="604" mass="68108">MAKNFRKVCFKNLKEGGKSMKKVLVLLVAITMVITLFAVRPLGVNAAGFKDVGSDYWAKDQIDYLVSKGVIAGFPDGTFKPEDPVTREQFAKMICIAKKLSEYKPTTPTFKDVPQDRWSYGFIEAAVKAGYIKGYADGTFKPANSITRQELAVLGVRVLGKSAEAEAFKGEPIVWANDWKKIASWAAGAVTLAYRPDIQILTYHMKEGTVDPTMAATRAECAYAIYKIVVPPQAGGQVVIAQTQEPDALMSFATSMMAQRNIAMQYEDGLIMEFPNGTLAPRMALNVPNFKDGTWTTFKGPDGKTWMKTTYYLRKGVKWSDGVPVNYEQDIKFAVYDIYLSGKIEQIPSTDPYDKIDKIEFPNPYTMVVTWKDTTPYANAGLPIYPKHFWSQVPLEQITSSDLAKKPIHAGPYKIEQWVEGSYISLVPNPNWFGWAGSKPLIQRFVYQWIPDTNTMLMNVLAGKVDLTLIGLGIKEAQQAEKIPTIKVQRIPSTFWEHFEINTTDPILSDVRVRKALAYGIDYNDLNNRVFLGQRTVMYYPYIGLFNEFYRNPKAVLPKYDPAMANKLLDDAGWKMGSDGYRYKDGKKLTLELSTTTRQDRKDE</sequence>
<dbReference type="Gene3D" id="3.10.105.10">
    <property type="entry name" value="Dipeptide-binding Protein, Domain 3"/>
    <property type="match status" value="1"/>
</dbReference>
<keyword evidence="3" id="KW-0732">Signal</keyword>
<evidence type="ECO:0000256" key="3">
    <source>
        <dbReference type="ARBA" id="ARBA00022729"/>
    </source>
</evidence>